<evidence type="ECO:0000256" key="11">
    <source>
        <dbReference type="ARBA" id="ARBA00042599"/>
    </source>
</evidence>
<evidence type="ECO:0000256" key="4">
    <source>
        <dbReference type="ARBA" id="ARBA00022628"/>
    </source>
</evidence>
<evidence type="ECO:0000256" key="1">
    <source>
        <dbReference type="ARBA" id="ARBA00004155"/>
    </source>
</evidence>
<feature type="transmembrane region" description="Helical" evidence="13">
    <location>
        <begin position="190"/>
        <end position="214"/>
    </location>
</feature>
<dbReference type="GO" id="GO:0061462">
    <property type="term" value="P:protein localization to lysosome"/>
    <property type="evidence" value="ECO:0007669"/>
    <property type="project" value="TreeGrafter"/>
</dbReference>
<keyword evidence="5 13" id="KW-0812">Transmembrane</keyword>
<dbReference type="Pfam" id="PF04791">
    <property type="entry name" value="LMBR1"/>
    <property type="match status" value="1"/>
</dbReference>
<gene>
    <name evidence="14" type="ORF">SKAU_G00164920</name>
</gene>
<comment type="caution">
    <text evidence="14">The sequence shown here is derived from an EMBL/GenBank/DDBJ whole genome shotgun (WGS) entry which is preliminary data.</text>
</comment>
<feature type="transmembrane region" description="Helical" evidence="13">
    <location>
        <begin position="44"/>
        <end position="65"/>
    </location>
</feature>
<organism evidence="14 15">
    <name type="scientific">Synaphobranchus kaupii</name>
    <name type="common">Kaup's arrowtooth eel</name>
    <dbReference type="NCBI Taxonomy" id="118154"/>
    <lineage>
        <taxon>Eukaryota</taxon>
        <taxon>Metazoa</taxon>
        <taxon>Chordata</taxon>
        <taxon>Craniata</taxon>
        <taxon>Vertebrata</taxon>
        <taxon>Euteleostomi</taxon>
        <taxon>Actinopterygii</taxon>
        <taxon>Neopterygii</taxon>
        <taxon>Teleostei</taxon>
        <taxon>Anguilliformes</taxon>
        <taxon>Synaphobranchidae</taxon>
        <taxon>Synaphobranchus</taxon>
    </lineage>
</organism>
<evidence type="ECO:0000256" key="3">
    <source>
        <dbReference type="ARBA" id="ARBA00022448"/>
    </source>
</evidence>
<evidence type="ECO:0000256" key="12">
    <source>
        <dbReference type="SAM" id="MobiDB-lite"/>
    </source>
</evidence>
<evidence type="ECO:0000313" key="14">
    <source>
        <dbReference type="EMBL" id="KAJ8359967.1"/>
    </source>
</evidence>
<protein>
    <recommendedName>
        <fullName evidence="10">Lysosomal cobalamin transport escort protein LMBD1</fullName>
    </recommendedName>
    <alternativeName>
        <fullName evidence="11">LMBR1 domain-containing protein 1</fullName>
    </alternativeName>
</protein>
<keyword evidence="3" id="KW-0813">Transport</keyword>
<evidence type="ECO:0000256" key="10">
    <source>
        <dbReference type="ARBA" id="ARBA00039618"/>
    </source>
</evidence>
<keyword evidence="15" id="KW-1185">Reference proteome</keyword>
<comment type="similarity">
    <text evidence="2">Belongs to the LIMR family. LMBRD1 subfamily.</text>
</comment>
<keyword evidence="6 13" id="KW-1133">Transmembrane helix</keyword>
<feature type="transmembrane region" description="Helical" evidence="13">
    <location>
        <begin position="306"/>
        <end position="325"/>
    </location>
</feature>
<evidence type="ECO:0000313" key="15">
    <source>
        <dbReference type="Proteomes" id="UP001152622"/>
    </source>
</evidence>
<evidence type="ECO:0000256" key="2">
    <source>
        <dbReference type="ARBA" id="ARBA00009901"/>
    </source>
</evidence>
<proteinExistence type="inferred from homology"/>
<dbReference type="EMBL" id="JAINUF010000005">
    <property type="protein sequence ID" value="KAJ8359967.1"/>
    <property type="molecule type" value="Genomic_DNA"/>
</dbReference>
<keyword evidence="4" id="KW-0846">Cobalamin</keyword>
<evidence type="ECO:0000256" key="8">
    <source>
        <dbReference type="ARBA" id="ARBA00023228"/>
    </source>
</evidence>
<feature type="region of interest" description="Disordered" evidence="12">
    <location>
        <begin position="496"/>
        <end position="532"/>
    </location>
</feature>
<dbReference type="PANTHER" id="PTHR16130:SF2">
    <property type="entry name" value="LYSOSOMAL COBALAMIN TRANSPORT ESCORT PROTEIN LMBD1"/>
    <property type="match status" value="1"/>
</dbReference>
<comment type="subcellular location">
    <subcellularLocation>
        <location evidence="1">Lysosome membrane</location>
        <topology evidence="1">Multi-pass membrane protein</topology>
    </subcellularLocation>
</comment>
<dbReference type="Proteomes" id="UP001152622">
    <property type="component" value="Chromosome 5"/>
</dbReference>
<evidence type="ECO:0000256" key="5">
    <source>
        <dbReference type="ARBA" id="ARBA00022692"/>
    </source>
</evidence>
<dbReference type="OrthoDB" id="73273at2759"/>
<evidence type="ECO:0000256" key="6">
    <source>
        <dbReference type="ARBA" id="ARBA00022989"/>
    </source>
</evidence>
<dbReference type="AlphaFoldDB" id="A0A9Q1FJR1"/>
<dbReference type="GO" id="GO:0005765">
    <property type="term" value="C:lysosomal membrane"/>
    <property type="evidence" value="ECO:0007669"/>
    <property type="project" value="UniProtKB-SubCell"/>
</dbReference>
<sequence length="613" mass="68099">MADAALLTESVLGWSIFAFVLLVILAFCWVYIRKYQSRQESEVISTITAICALSIALITSALLPVDIFLVSYMKYPNGTYKEWAASNETRAPVENTVLYGYYTLYIIILFCVFLWIPFVYFYYEERDDDNINKCSQVKNALKYTVGFLIVCSALLLIGAFVPLEPLPKQNSTQWDKVQYLFVELGSSHGLAALSFSISSLTLVGMLAVITYTAYGMSVLPLNLIKGTRSVAYERLENCEDMEEVEHQMEKLKSKCEDGRPLSSRDRRALQDLESRLRVLHRRERHLEVAEKNCCTRVGGALRPLKIVMGIFFILVALLFTVALFISNLDKALHSAGINSGFIVFGTNITNPLNELLLALQPRTWAYGSSGFGCTRSAPDGPRPQALLFLCMTLLLIVLHTSYMIYSLAPQYVMYGSQKYLLPSKLALANDGQGNQTSANTRICDADAPPKQSEITPIASKAVLLSFRVIKKAVRRLDWLDLGAKLHGSLLRNGRHLANREEEEEEEKEEVSSRATTCDREGSPPETGDQQPLSVLCLVGGGKNVRGQESGWGHARTLCTKAKFPSVSSPAIGCNKHFLVSREAATGCCSEGRGYWEALLVQVLPRSTAVQTLN</sequence>
<feature type="transmembrane region" description="Helical" evidence="13">
    <location>
        <begin position="143"/>
        <end position="163"/>
    </location>
</feature>
<evidence type="ECO:0000256" key="7">
    <source>
        <dbReference type="ARBA" id="ARBA00023136"/>
    </source>
</evidence>
<dbReference type="GO" id="GO:0031419">
    <property type="term" value="F:cobalamin binding"/>
    <property type="evidence" value="ECO:0007669"/>
    <property type="project" value="UniProtKB-KW"/>
</dbReference>
<keyword evidence="7 13" id="KW-0472">Membrane</keyword>
<feature type="transmembrane region" description="Helical" evidence="13">
    <location>
        <begin position="385"/>
        <end position="408"/>
    </location>
</feature>
<evidence type="ECO:0000256" key="9">
    <source>
        <dbReference type="ARBA" id="ARBA00023285"/>
    </source>
</evidence>
<dbReference type="InterPro" id="IPR050854">
    <property type="entry name" value="LMBD1_LysCbl_Transport"/>
</dbReference>
<dbReference type="InterPro" id="IPR006876">
    <property type="entry name" value="LMBR1-like_membr_prot"/>
</dbReference>
<evidence type="ECO:0000256" key="13">
    <source>
        <dbReference type="SAM" id="Phobius"/>
    </source>
</evidence>
<keyword evidence="9" id="KW-0170">Cobalt</keyword>
<reference evidence="14" key="1">
    <citation type="journal article" date="2023" name="Science">
        <title>Genome structures resolve the early diversification of teleost fishes.</title>
        <authorList>
            <person name="Parey E."/>
            <person name="Louis A."/>
            <person name="Montfort J."/>
            <person name="Bouchez O."/>
            <person name="Roques C."/>
            <person name="Iampietro C."/>
            <person name="Lluch J."/>
            <person name="Castinel A."/>
            <person name="Donnadieu C."/>
            <person name="Desvignes T."/>
            <person name="Floi Bucao C."/>
            <person name="Jouanno E."/>
            <person name="Wen M."/>
            <person name="Mejri S."/>
            <person name="Dirks R."/>
            <person name="Jansen H."/>
            <person name="Henkel C."/>
            <person name="Chen W.J."/>
            <person name="Zahm M."/>
            <person name="Cabau C."/>
            <person name="Klopp C."/>
            <person name="Thompson A.W."/>
            <person name="Robinson-Rechavi M."/>
            <person name="Braasch I."/>
            <person name="Lecointre G."/>
            <person name="Bobe J."/>
            <person name="Postlethwait J.H."/>
            <person name="Berthelot C."/>
            <person name="Roest Crollius H."/>
            <person name="Guiguen Y."/>
        </authorList>
    </citation>
    <scope>NUCLEOTIDE SEQUENCE</scope>
    <source>
        <strain evidence="14">WJC10195</strain>
    </source>
</reference>
<feature type="transmembrane region" description="Helical" evidence="13">
    <location>
        <begin position="102"/>
        <end position="123"/>
    </location>
</feature>
<dbReference type="PANTHER" id="PTHR16130">
    <property type="entry name" value="LYSOSOMAL COBALAMIN TRANSPORTER-RELATED"/>
    <property type="match status" value="1"/>
</dbReference>
<feature type="transmembrane region" description="Helical" evidence="13">
    <location>
        <begin position="12"/>
        <end position="32"/>
    </location>
</feature>
<keyword evidence="8" id="KW-0458">Lysosome</keyword>
<accession>A0A9Q1FJR1</accession>
<name>A0A9Q1FJR1_SYNKA</name>